<evidence type="ECO:0000313" key="5">
    <source>
        <dbReference type="Proteomes" id="UP000183988"/>
    </source>
</evidence>
<feature type="domain" description="Ribosomal protein eL8/eL30/eS12/Gadd45" evidence="3">
    <location>
        <begin position="5"/>
        <end position="82"/>
    </location>
</feature>
<reference evidence="4 5" key="1">
    <citation type="submission" date="2016-11" db="EMBL/GenBank/DDBJ databases">
        <authorList>
            <person name="Jaros S."/>
            <person name="Januszkiewicz K."/>
            <person name="Wedrychowicz H."/>
        </authorList>
    </citation>
    <scope>NUCLEOTIDE SEQUENCE [LARGE SCALE GENOMIC DNA]</scope>
    <source>
        <strain evidence="4 5">IBRC-M 10683</strain>
    </source>
</reference>
<evidence type="ECO:0000313" key="4">
    <source>
        <dbReference type="EMBL" id="SHG12405.1"/>
    </source>
</evidence>
<dbReference type="STRING" id="930117.SAMN05216225_101648"/>
<dbReference type="InterPro" id="IPR004038">
    <property type="entry name" value="Ribosomal_eL8/eL30/eS12/Gad45"/>
</dbReference>
<dbReference type="GO" id="GO:0003723">
    <property type="term" value="F:RNA binding"/>
    <property type="evidence" value="ECO:0007669"/>
    <property type="project" value="UniProtKB-UniRule"/>
</dbReference>
<dbReference type="InterPro" id="IPR023460">
    <property type="entry name" value="RNA_bf_YbxF-like"/>
</dbReference>
<dbReference type="Gene3D" id="3.30.1330.30">
    <property type="match status" value="1"/>
</dbReference>
<comment type="similarity">
    <text evidence="2">Belongs to the eukaryotic ribosomal protein eL8 family.</text>
</comment>
<dbReference type="Pfam" id="PF01248">
    <property type="entry name" value="Ribosomal_L7Ae"/>
    <property type="match status" value="1"/>
</dbReference>
<dbReference type="HAMAP" id="MF_00574">
    <property type="entry name" value="Ribosomal_eL8_Bact"/>
    <property type="match status" value="1"/>
</dbReference>
<accession>A0A1M5H8Z8</accession>
<dbReference type="InterPro" id="IPR029064">
    <property type="entry name" value="Ribosomal_eL30-like_sf"/>
</dbReference>
<dbReference type="OrthoDB" id="2353623at2"/>
<keyword evidence="4" id="KW-0689">Ribosomal protein</keyword>
<keyword evidence="1 2" id="KW-0694">RNA-binding</keyword>
<dbReference type="Proteomes" id="UP000183988">
    <property type="component" value="Unassembled WGS sequence"/>
</dbReference>
<evidence type="ECO:0000259" key="3">
    <source>
        <dbReference type="Pfam" id="PF01248"/>
    </source>
</evidence>
<dbReference type="SUPFAM" id="SSF55315">
    <property type="entry name" value="L30e-like"/>
    <property type="match status" value="1"/>
</dbReference>
<protein>
    <recommendedName>
        <fullName evidence="2">RNA-binding protein SAMN05216225_101648</fullName>
    </recommendedName>
    <alternativeName>
        <fullName evidence="2">Ribosomal protein eL8-like</fullName>
    </alternativeName>
</protein>
<proteinExistence type="inferred from homology"/>
<dbReference type="GO" id="GO:0005840">
    <property type="term" value="C:ribosome"/>
    <property type="evidence" value="ECO:0007669"/>
    <property type="project" value="UniProtKB-KW"/>
</dbReference>
<dbReference type="EMBL" id="FQVW01000016">
    <property type="protein sequence ID" value="SHG12405.1"/>
    <property type="molecule type" value="Genomic_DNA"/>
</dbReference>
<evidence type="ECO:0000256" key="1">
    <source>
        <dbReference type="ARBA" id="ARBA00022884"/>
    </source>
</evidence>
<name>A0A1M5H8Z8_9BACI</name>
<keyword evidence="4" id="KW-0687">Ribonucleoprotein</keyword>
<dbReference type="NCBIfam" id="NF010125">
    <property type="entry name" value="PRK13602.1"/>
    <property type="match status" value="1"/>
</dbReference>
<evidence type="ECO:0000256" key="2">
    <source>
        <dbReference type="HAMAP-Rule" id="MF_00574"/>
    </source>
</evidence>
<gene>
    <name evidence="4" type="ORF">SAMN05216225_101648</name>
</gene>
<organism evidence="4 5">
    <name type="scientific">Ornithinibacillus halophilus</name>
    <dbReference type="NCBI Taxonomy" id="930117"/>
    <lineage>
        <taxon>Bacteria</taxon>
        <taxon>Bacillati</taxon>
        <taxon>Bacillota</taxon>
        <taxon>Bacilli</taxon>
        <taxon>Bacillales</taxon>
        <taxon>Bacillaceae</taxon>
        <taxon>Ornithinibacillus</taxon>
    </lineage>
</organism>
<keyword evidence="5" id="KW-1185">Reference proteome</keyword>
<dbReference type="RefSeq" id="WP_072890023.1">
    <property type="nucleotide sequence ID" value="NZ_FQVW01000016.1"/>
</dbReference>
<sequence length="83" mass="9049">MSYEKVTQNQSRLIIGTKQTLKAMKNGEISEVYIAEDADRHVTQKVLDLANQLDIPCLGVDSKKKLGKACGIDVSASTVAIKK</sequence>
<dbReference type="AlphaFoldDB" id="A0A1M5H8Z8"/>